<dbReference type="PANTHER" id="PTHR35792:SF1">
    <property type="entry name" value="SLL0268 PROTEIN"/>
    <property type="match status" value="1"/>
</dbReference>
<comment type="caution">
    <text evidence="3">The sequence shown here is derived from an EMBL/GenBank/DDBJ whole genome shotgun (WGS) entry which is preliminary data.</text>
</comment>
<feature type="compositionally biased region" description="Acidic residues" evidence="1">
    <location>
        <begin position="92"/>
        <end position="121"/>
    </location>
</feature>
<name>X1B931_9ZZZZ</name>
<gene>
    <name evidence="3" type="ORF">S01H4_10852</name>
</gene>
<dbReference type="Pfam" id="PF12732">
    <property type="entry name" value="YtxH"/>
    <property type="match status" value="1"/>
</dbReference>
<evidence type="ECO:0000256" key="1">
    <source>
        <dbReference type="SAM" id="MobiDB-lite"/>
    </source>
</evidence>
<keyword evidence="2" id="KW-0812">Transmembrane</keyword>
<dbReference type="EMBL" id="BART01004245">
    <property type="protein sequence ID" value="GAG68456.1"/>
    <property type="molecule type" value="Genomic_DNA"/>
</dbReference>
<evidence type="ECO:0000256" key="2">
    <source>
        <dbReference type="SAM" id="Phobius"/>
    </source>
</evidence>
<sequence length="121" mass="13273">MDENNGGFGAFISGFLMGALVEGAVTLLLAPQSGEETRTLIKDKSIEIKDKTSEKAGEYAHKTMDSASSLQHRGQVILEEQKTRFDKKETDADYSEAIELSEEVEEDIVEETPDAEDTSEA</sequence>
<dbReference type="InterPro" id="IPR024623">
    <property type="entry name" value="YtxH"/>
</dbReference>
<feature type="transmembrane region" description="Helical" evidence="2">
    <location>
        <begin position="6"/>
        <end position="30"/>
    </location>
</feature>
<evidence type="ECO:0008006" key="4">
    <source>
        <dbReference type="Google" id="ProtNLM"/>
    </source>
</evidence>
<evidence type="ECO:0000313" key="3">
    <source>
        <dbReference type="EMBL" id="GAG68456.1"/>
    </source>
</evidence>
<dbReference type="InterPro" id="IPR052928">
    <property type="entry name" value="Desiccation-related_membrane"/>
</dbReference>
<dbReference type="AlphaFoldDB" id="X1B931"/>
<keyword evidence="2" id="KW-0472">Membrane</keyword>
<dbReference type="PANTHER" id="PTHR35792">
    <property type="entry name" value="GENERAL STRESS PROTEIN"/>
    <property type="match status" value="1"/>
</dbReference>
<feature type="region of interest" description="Disordered" evidence="1">
    <location>
        <begin position="83"/>
        <end position="121"/>
    </location>
</feature>
<proteinExistence type="predicted"/>
<organism evidence="3">
    <name type="scientific">marine sediment metagenome</name>
    <dbReference type="NCBI Taxonomy" id="412755"/>
    <lineage>
        <taxon>unclassified sequences</taxon>
        <taxon>metagenomes</taxon>
        <taxon>ecological metagenomes</taxon>
    </lineage>
</organism>
<accession>X1B931</accession>
<keyword evidence="2" id="KW-1133">Transmembrane helix</keyword>
<protein>
    <recommendedName>
        <fullName evidence="4">YtxH domain-containing protein</fullName>
    </recommendedName>
</protein>
<reference evidence="3" key="1">
    <citation type="journal article" date="2014" name="Front. Microbiol.">
        <title>High frequency of phylogenetically diverse reductive dehalogenase-homologous genes in deep subseafloor sedimentary metagenomes.</title>
        <authorList>
            <person name="Kawai M."/>
            <person name="Futagami T."/>
            <person name="Toyoda A."/>
            <person name="Takaki Y."/>
            <person name="Nishi S."/>
            <person name="Hori S."/>
            <person name="Arai W."/>
            <person name="Tsubouchi T."/>
            <person name="Morono Y."/>
            <person name="Uchiyama I."/>
            <person name="Ito T."/>
            <person name="Fujiyama A."/>
            <person name="Inagaki F."/>
            <person name="Takami H."/>
        </authorList>
    </citation>
    <scope>NUCLEOTIDE SEQUENCE</scope>
    <source>
        <strain evidence="3">Expedition CK06-06</strain>
    </source>
</reference>